<comment type="caution">
    <text evidence="1">The sequence shown here is derived from an EMBL/GenBank/DDBJ whole genome shotgun (WGS) entry which is preliminary data.</text>
</comment>
<sequence length="148" mass="16468">MADFRFKDLTVDNAFDFCEVLAVIGVEQVIGAFDKDEIQQLQESGTDMKEVGIVIAMKVCGILIKNISKARNEICKFFANCMEWDNGTVVTADDVKKFKLKQFVVMVKDFAKKDDLMDFFEGVAELVGTEQNDSMSAATVDMVTPTAI</sequence>
<dbReference type="Proteomes" id="UP000283325">
    <property type="component" value="Unassembled WGS sequence"/>
</dbReference>
<accession>A0A415N173</accession>
<evidence type="ECO:0000313" key="1">
    <source>
        <dbReference type="EMBL" id="RHL88585.1"/>
    </source>
</evidence>
<gene>
    <name evidence="1" type="ORF">DWZ98_06040</name>
</gene>
<dbReference type="RefSeq" id="WP_118427126.1">
    <property type="nucleotide sequence ID" value="NZ_QRPD01000004.1"/>
</dbReference>
<protein>
    <submittedName>
        <fullName evidence="1">Uncharacterized protein</fullName>
    </submittedName>
</protein>
<evidence type="ECO:0000313" key="2">
    <source>
        <dbReference type="Proteomes" id="UP000283325"/>
    </source>
</evidence>
<reference evidence="1 2" key="1">
    <citation type="submission" date="2018-08" db="EMBL/GenBank/DDBJ databases">
        <title>A genome reference for cultivated species of the human gut microbiota.</title>
        <authorList>
            <person name="Zou Y."/>
            <person name="Xue W."/>
            <person name="Luo G."/>
        </authorList>
    </citation>
    <scope>NUCLEOTIDE SEQUENCE [LARGE SCALE GENOMIC DNA]</scope>
    <source>
        <strain evidence="1 2">AF36-1BH</strain>
    </source>
</reference>
<organism evidence="1 2">
    <name type="scientific">Dorea formicigenerans</name>
    <dbReference type="NCBI Taxonomy" id="39486"/>
    <lineage>
        <taxon>Bacteria</taxon>
        <taxon>Bacillati</taxon>
        <taxon>Bacillota</taxon>
        <taxon>Clostridia</taxon>
        <taxon>Lachnospirales</taxon>
        <taxon>Lachnospiraceae</taxon>
        <taxon>Dorea</taxon>
    </lineage>
</organism>
<dbReference type="AlphaFoldDB" id="A0A415N173"/>
<proteinExistence type="predicted"/>
<name>A0A415N173_9FIRM</name>
<dbReference type="EMBL" id="QRPD01000004">
    <property type="protein sequence ID" value="RHL88585.1"/>
    <property type="molecule type" value="Genomic_DNA"/>
</dbReference>